<reference evidence="2 3" key="1">
    <citation type="submission" date="2019-03" db="EMBL/GenBank/DDBJ databases">
        <title>Genomic Encyclopedia of Type Strains, Phase IV (KMG-IV): sequencing the most valuable type-strain genomes for metagenomic binning, comparative biology and taxonomic classification.</title>
        <authorList>
            <person name="Goeker M."/>
        </authorList>
    </citation>
    <scope>NUCLEOTIDE SEQUENCE [LARGE SCALE GENOMIC DNA]</scope>
    <source>
        <strain evidence="2 3">DSM 23802</strain>
    </source>
</reference>
<dbReference type="EMBL" id="SMAB01000002">
    <property type="protein sequence ID" value="TCS83989.1"/>
    <property type="molecule type" value="Genomic_DNA"/>
</dbReference>
<sequence>MMNLLRKQDGFVFLPVLGAFFIILLSLISFVENQLIWKDNFLKMKMETEMDYFLESGVALAIDQLKQNPNFQGNMSFVYNGNTYVIQFKQDLFQPIIHSTIAIPSKTYKRIYVDFSKTNFTILDWKEGFQYD</sequence>
<name>A0A4V2UT29_9BACI</name>
<keyword evidence="1" id="KW-1133">Transmembrane helix</keyword>
<comment type="caution">
    <text evidence="2">The sequence shown here is derived from an EMBL/GenBank/DDBJ whole genome shotgun (WGS) entry which is preliminary data.</text>
</comment>
<proteinExistence type="predicted"/>
<gene>
    <name evidence="2" type="ORF">EDD72_10227</name>
</gene>
<organism evidence="2 3">
    <name type="scientific">Tepidibacillus fermentans</name>
    <dbReference type="NCBI Taxonomy" id="1281767"/>
    <lineage>
        <taxon>Bacteria</taxon>
        <taxon>Bacillati</taxon>
        <taxon>Bacillota</taxon>
        <taxon>Bacilli</taxon>
        <taxon>Bacillales</taxon>
        <taxon>Bacillaceae</taxon>
        <taxon>Tepidibacillus</taxon>
    </lineage>
</organism>
<accession>A0A4V2UT29</accession>
<keyword evidence="1" id="KW-0812">Transmembrane</keyword>
<evidence type="ECO:0000313" key="2">
    <source>
        <dbReference type="EMBL" id="TCS83989.1"/>
    </source>
</evidence>
<feature type="transmembrane region" description="Helical" evidence="1">
    <location>
        <begin position="12"/>
        <end position="36"/>
    </location>
</feature>
<evidence type="ECO:0000256" key="1">
    <source>
        <dbReference type="SAM" id="Phobius"/>
    </source>
</evidence>
<protein>
    <submittedName>
        <fullName evidence="2">Uncharacterized protein</fullName>
    </submittedName>
</protein>
<keyword evidence="1" id="KW-0472">Membrane</keyword>
<dbReference type="Proteomes" id="UP000295788">
    <property type="component" value="Unassembled WGS sequence"/>
</dbReference>
<evidence type="ECO:0000313" key="3">
    <source>
        <dbReference type="Proteomes" id="UP000295788"/>
    </source>
</evidence>
<keyword evidence="3" id="KW-1185">Reference proteome</keyword>
<dbReference type="AlphaFoldDB" id="A0A4V2UT29"/>